<dbReference type="GO" id="GO:0032922">
    <property type="term" value="P:circadian regulation of gene expression"/>
    <property type="evidence" value="ECO:0007669"/>
    <property type="project" value="TreeGrafter"/>
</dbReference>
<reference evidence="7" key="1">
    <citation type="journal article" date="2016" name="Nature">
        <title>Genome evolution in the allotetraploid frog Xenopus laevis.</title>
        <authorList>
            <person name="Session A.M."/>
            <person name="Uno Y."/>
            <person name="Kwon T."/>
            <person name="Chapman J.A."/>
            <person name="Toyoda A."/>
            <person name="Takahashi S."/>
            <person name="Fukui A."/>
            <person name="Hikosaka A."/>
            <person name="Suzuki A."/>
            <person name="Kondo M."/>
            <person name="van Heeringen S.J."/>
            <person name="Quigley I."/>
            <person name="Heinz S."/>
            <person name="Ogino H."/>
            <person name="Ochi H."/>
            <person name="Hellsten U."/>
            <person name="Lyons J.B."/>
            <person name="Simakov O."/>
            <person name="Putnam N."/>
            <person name="Stites J."/>
            <person name="Kuroki Y."/>
            <person name="Tanaka T."/>
            <person name="Michiue T."/>
            <person name="Watanabe M."/>
            <person name="Bogdanovic O."/>
            <person name="Lister R."/>
            <person name="Georgiou G."/>
            <person name="Paranjpe S.S."/>
            <person name="van Kruijsbergen I."/>
            <person name="Shu S."/>
            <person name="Carlson J."/>
            <person name="Kinoshita T."/>
            <person name="Ohta Y."/>
            <person name="Mawaribuchi S."/>
            <person name="Jenkins J."/>
            <person name="Grimwood J."/>
            <person name="Schmutz J."/>
            <person name="Mitros T."/>
            <person name="Mozaffari S.V."/>
            <person name="Suzuki Y."/>
            <person name="Haramoto Y."/>
            <person name="Yamamoto T.S."/>
            <person name="Takagi C."/>
            <person name="Heald R."/>
            <person name="Miller K."/>
            <person name="Haudenschild C."/>
            <person name="Kitzman J."/>
            <person name="Nakayama T."/>
            <person name="Izutsu Y."/>
            <person name="Robert J."/>
            <person name="Fortriede J."/>
            <person name="Burns K."/>
            <person name="Lotay V."/>
            <person name="Karimi K."/>
            <person name="Yasuoka Y."/>
            <person name="Dichmann D.S."/>
            <person name="Flajnik M.F."/>
            <person name="Houston D.W."/>
            <person name="Shendure J."/>
            <person name="DuPasquier L."/>
            <person name="Vize P.D."/>
            <person name="Zorn A.M."/>
            <person name="Ito M."/>
            <person name="Marcotte E.M."/>
            <person name="Wallingford J.B."/>
            <person name="Ito Y."/>
            <person name="Asashima M."/>
            <person name="Ueno N."/>
            <person name="Matsuda Y."/>
            <person name="Veenstra G.J."/>
            <person name="Fujiyama A."/>
            <person name="Harland R.M."/>
            <person name="Taira M."/>
            <person name="Rokhsar D.S."/>
        </authorList>
    </citation>
    <scope>NUCLEOTIDE SEQUENCE [LARGE SCALE GENOMIC DNA]</scope>
    <source>
        <strain evidence="7">J</strain>
    </source>
</reference>
<keyword evidence="4" id="KW-0274">FAD</keyword>
<dbReference type="GO" id="GO:0071949">
    <property type="term" value="F:FAD binding"/>
    <property type="evidence" value="ECO:0007669"/>
    <property type="project" value="TreeGrafter"/>
</dbReference>
<dbReference type="InterPro" id="IPR005101">
    <property type="entry name" value="Cryptochr/Photolyase_FAD-bd"/>
</dbReference>
<dbReference type="InterPro" id="IPR036134">
    <property type="entry name" value="Crypto/Photolyase_FAD-like_sf"/>
</dbReference>
<sequence>MNCSAIDADVVINAMMWQNGGISCDLYGLYMSKWCPELAGFPDEFIPKPWKCAPSQLQRAGVILGQNYHHRIVLNLEEKPEQTLKDVVDVRKKHLEYLDEVSGSDMIPIRDQLLALTLG</sequence>
<gene>
    <name evidence="6" type="ORF">XELAEV_18022558mg</name>
</gene>
<proteinExistence type="inferred from homology"/>
<evidence type="ECO:0000256" key="4">
    <source>
        <dbReference type="ARBA" id="ARBA00022827"/>
    </source>
</evidence>
<dbReference type="GO" id="GO:0005737">
    <property type="term" value="C:cytoplasm"/>
    <property type="evidence" value="ECO:0007669"/>
    <property type="project" value="TreeGrafter"/>
</dbReference>
<dbReference type="GO" id="GO:0043153">
    <property type="term" value="P:entrainment of circadian clock by photoperiod"/>
    <property type="evidence" value="ECO:0007669"/>
    <property type="project" value="TreeGrafter"/>
</dbReference>
<evidence type="ECO:0000313" key="6">
    <source>
        <dbReference type="EMBL" id="OCT84405.1"/>
    </source>
</evidence>
<dbReference type="SUPFAM" id="SSF48173">
    <property type="entry name" value="Cryptochrome/photolyase FAD-binding domain"/>
    <property type="match status" value="1"/>
</dbReference>
<organism evidence="6 7">
    <name type="scientific">Xenopus laevis</name>
    <name type="common">African clawed frog</name>
    <dbReference type="NCBI Taxonomy" id="8355"/>
    <lineage>
        <taxon>Eukaryota</taxon>
        <taxon>Metazoa</taxon>
        <taxon>Chordata</taxon>
        <taxon>Craniata</taxon>
        <taxon>Vertebrata</taxon>
        <taxon>Euteleostomi</taxon>
        <taxon>Amphibia</taxon>
        <taxon>Batrachia</taxon>
        <taxon>Anura</taxon>
        <taxon>Pipoidea</taxon>
        <taxon>Pipidae</taxon>
        <taxon>Xenopodinae</taxon>
        <taxon>Xenopus</taxon>
        <taxon>Xenopus</taxon>
    </lineage>
</organism>
<dbReference type="AlphaFoldDB" id="A0A974D5A1"/>
<dbReference type="Gene3D" id="1.10.579.10">
    <property type="entry name" value="DNA Cyclobutane Dipyrimidine Photolyase, subunit A, domain 3"/>
    <property type="match status" value="1"/>
</dbReference>
<keyword evidence="3" id="KW-0285">Flavoprotein</keyword>
<dbReference type="PANTHER" id="PTHR11455">
    <property type="entry name" value="CRYPTOCHROME"/>
    <property type="match status" value="1"/>
</dbReference>
<accession>A0A974D5A1</accession>
<dbReference type="Proteomes" id="UP000694892">
    <property type="component" value="Chromosome 4L"/>
</dbReference>
<evidence type="ECO:0000313" key="7">
    <source>
        <dbReference type="Proteomes" id="UP000694892"/>
    </source>
</evidence>
<evidence type="ECO:0000256" key="3">
    <source>
        <dbReference type="ARBA" id="ARBA00022630"/>
    </source>
</evidence>
<dbReference type="GO" id="GO:0005634">
    <property type="term" value="C:nucleus"/>
    <property type="evidence" value="ECO:0007669"/>
    <property type="project" value="TreeGrafter"/>
</dbReference>
<evidence type="ECO:0000256" key="2">
    <source>
        <dbReference type="ARBA" id="ARBA00005862"/>
    </source>
</evidence>
<dbReference type="EMBL" id="CM004472">
    <property type="protein sequence ID" value="OCT84405.1"/>
    <property type="molecule type" value="Genomic_DNA"/>
</dbReference>
<dbReference type="Pfam" id="PF03441">
    <property type="entry name" value="FAD_binding_7"/>
    <property type="match status" value="1"/>
</dbReference>
<comment type="similarity">
    <text evidence="2">Belongs to the DNA photolyase class-1 family.</text>
</comment>
<comment type="cofactor">
    <cofactor evidence="1">
        <name>FAD</name>
        <dbReference type="ChEBI" id="CHEBI:57692"/>
    </cofactor>
</comment>
<feature type="domain" description="Cryptochrome/DNA photolyase FAD-binding" evidence="5">
    <location>
        <begin position="24"/>
        <end position="84"/>
    </location>
</feature>
<protein>
    <recommendedName>
        <fullName evidence="5">Cryptochrome/DNA photolyase FAD-binding domain-containing protein</fullName>
    </recommendedName>
</protein>
<evidence type="ECO:0000256" key="1">
    <source>
        <dbReference type="ARBA" id="ARBA00001974"/>
    </source>
</evidence>
<dbReference type="InterPro" id="IPR002081">
    <property type="entry name" value="Cryptochrome/DNA_photolyase_1"/>
</dbReference>
<dbReference type="GO" id="GO:0003904">
    <property type="term" value="F:deoxyribodipyrimidine photo-lyase activity"/>
    <property type="evidence" value="ECO:0007669"/>
    <property type="project" value="TreeGrafter"/>
</dbReference>
<name>A0A974D5A1_XENLA</name>
<dbReference type="GO" id="GO:0003677">
    <property type="term" value="F:DNA binding"/>
    <property type="evidence" value="ECO:0007669"/>
    <property type="project" value="TreeGrafter"/>
</dbReference>
<evidence type="ECO:0000259" key="5">
    <source>
        <dbReference type="Pfam" id="PF03441"/>
    </source>
</evidence>
<dbReference type="PANTHER" id="PTHR11455:SF18">
    <property type="entry name" value="SI:CH1073-390K14.1"/>
    <property type="match status" value="1"/>
</dbReference>